<name>A0A835FK47_9POAL</name>
<dbReference type="Proteomes" id="UP000636709">
    <property type="component" value="Unassembled WGS sequence"/>
</dbReference>
<feature type="domain" description="F-box protein At3g26010-like beta-propeller" evidence="2">
    <location>
        <begin position="2"/>
        <end position="262"/>
    </location>
</feature>
<feature type="region of interest" description="Disordered" evidence="1">
    <location>
        <begin position="48"/>
        <end position="67"/>
    </location>
</feature>
<dbReference type="InterPro" id="IPR056592">
    <property type="entry name" value="Beta-prop_At3g26010-like"/>
</dbReference>
<gene>
    <name evidence="3" type="ORF">HU200_008845</name>
</gene>
<dbReference type="OrthoDB" id="738899at2759"/>
<dbReference type="AlphaFoldDB" id="A0A835FK47"/>
<proteinExistence type="predicted"/>
<dbReference type="PANTHER" id="PTHR35546">
    <property type="entry name" value="F-BOX PROTEIN INTERACTION DOMAIN PROTEIN-RELATED"/>
    <property type="match status" value="1"/>
</dbReference>
<dbReference type="InterPro" id="IPR055290">
    <property type="entry name" value="At3g26010-like"/>
</dbReference>
<comment type="caution">
    <text evidence="3">The sequence shown here is derived from an EMBL/GenBank/DDBJ whole genome shotgun (WGS) entry which is preliminary data.</text>
</comment>
<keyword evidence="4" id="KW-1185">Reference proteome</keyword>
<dbReference type="Pfam" id="PF24750">
    <property type="entry name" value="b-prop_At3g26010-like"/>
    <property type="match status" value="1"/>
</dbReference>
<evidence type="ECO:0000259" key="2">
    <source>
        <dbReference type="Pfam" id="PF24750"/>
    </source>
</evidence>
<protein>
    <recommendedName>
        <fullName evidence="2">F-box protein At3g26010-like beta-propeller domain-containing protein</fullName>
    </recommendedName>
</protein>
<feature type="compositionally biased region" description="Acidic residues" evidence="1">
    <location>
        <begin position="54"/>
        <end position="67"/>
    </location>
</feature>
<dbReference type="PANTHER" id="PTHR35546:SF106">
    <property type="entry name" value="DUF1618 DOMAIN-CONTAINING PROTEIN"/>
    <property type="match status" value="1"/>
</dbReference>
<evidence type="ECO:0000256" key="1">
    <source>
        <dbReference type="SAM" id="MobiDB-lite"/>
    </source>
</evidence>
<evidence type="ECO:0000313" key="3">
    <source>
        <dbReference type="EMBL" id="KAF8762998.1"/>
    </source>
</evidence>
<reference evidence="3" key="1">
    <citation type="submission" date="2020-07" db="EMBL/GenBank/DDBJ databases">
        <title>Genome sequence and genetic diversity analysis of an under-domesticated orphan crop, white fonio (Digitaria exilis).</title>
        <authorList>
            <person name="Bennetzen J.L."/>
            <person name="Chen S."/>
            <person name="Ma X."/>
            <person name="Wang X."/>
            <person name="Yssel A.E.J."/>
            <person name="Chaluvadi S.R."/>
            <person name="Johnson M."/>
            <person name="Gangashetty P."/>
            <person name="Hamidou F."/>
            <person name="Sanogo M.D."/>
            <person name="Zwaenepoel A."/>
            <person name="Wallace J."/>
            <person name="Van De Peer Y."/>
            <person name="Van Deynze A."/>
        </authorList>
    </citation>
    <scope>NUCLEOTIDE SEQUENCE</scope>
    <source>
        <tissue evidence="3">Leaves</tissue>
    </source>
</reference>
<sequence>MVSSCNGLVLFGHRQFGDSYDTLGYIVCNPATEQWVAVPSSGWEPLPLYKSSESESESESDSDTEDEGNCKFTYMMFDPAASFTSVVEELHTYSSETGVWSKRTSTWDDDEYVAFAARGAFVNGMLHLSATRFFRSGKHRELIVAVDGEGKNHRVISGPKEDCNVAFVTESQGCLHFVDEHKDITRGMAELSIWVLQDYYAEEWVLKHSVSFLHLFGRMDCQAHFDYNVIAIHPDRNLIFFFQHWDLKLKSYDMDSQEVCIIRSLGVGRQTISPYIPYFAESPALASKH</sequence>
<dbReference type="EMBL" id="JACEFO010000592">
    <property type="protein sequence ID" value="KAF8762998.1"/>
    <property type="molecule type" value="Genomic_DNA"/>
</dbReference>
<accession>A0A835FK47</accession>
<evidence type="ECO:0000313" key="4">
    <source>
        <dbReference type="Proteomes" id="UP000636709"/>
    </source>
</evidence>
<organism evidence="3 4">
    <name type="scientific">Digitaria exilis</name>
    <dbReference type="NCBI Taxonomy" id="1010633"/>
    <lineage>
        <taxon>Eukaryota</taxon>
        <taxon>Viridiplantae</taxon>
        <taxon>Streptophyta</taxon>
        <taxon>Embryophyta</taxon>
        <taxon>Tracheophyta</taxon>
        <taxon>Spermatophyta</taxon>
        <taxon>Magnoliopsida</taxon>
        <taxon>Liliopsida</taxon>
        <taxon>Poales</taxon>
        <taxon>Poaceae</taxon>
        <taxon>PACMAD clade</taxon>
        <taxon>Panicoideae</taxon>
        <taxon>Panicodae</taxon>
        <taxon>Paniceae</taxon>
        <taxon>Anthephorinae</taxon>
        <taxon>Digitaria</taxon>
    </lineage>
</organism>